<evidence type="ECO:0000256" key="7">
    <source>
        <dbReference type="ARBA" id="ARBA00022723"/>
    </source>
</evidence>
<evidence type="ECO:0000313" key="16">
    <source>
        <dbReference type="EMBL" id="KAG0559366.1"/>
    </source>
</evidence>
<dbReference type="EMBL" id="CM026431">
    <property type="protein sequence ID" value="KAG0559366.1"/>
    <property type="molecule type" value="Genomic_DNA"/>
</dbReference>
<dbReference type="InterPro" id="IPR044600">
    <property type="entry name" value="ATL1/ATL16-like"/>
</dbReference>
<comment type="caution">
    <text evidence="16">The sequence shown here is derived from an EMBL/GenBank/DDBJ whole genome shotgun (WGS) entry which is preliminary data.</text>
</comment>
<evidence type="ECO:0000313" key="17">
    <source>
        <dbReference type="Proteomes" id="UP000822688"/>
    </source>
</evidence>
<dbReference type="FunFam" id="3.30.40.10:FF:000187">
    <property type="entry name" value="E3 ubiquitin-protein ligase ATL6"/>
    <property type="match status" value="1"/>
</dbReference>
<dbReference type="InterPro" id="IPR001841">
    <property type="entry name" value="Znf_RING"/>
</dbReference>
<gene>
    <name evidence="16" type="ORF">KC19_10G099200</name>
</gene>
<dbReference type="EC" id="2.3.2.27" evidence="4"/>
<evidence type="ECO:0000256" key="3">
    <source>
        <dbReference type="ARBA" id="ARBA00004906"/>
    </source>
</evidence>
<dbReference type="InterPro" id="IPR013083">
    <property type="entry name" value="Znf_RING/FYVE/PHD"/>
</dbReference>
<sequence length="361" mass="39292">MGRILSDTSSGATLPFSNFTMDTKATTTAPTPPNNLTSQVAAETMRKGGNFNPTLAVVVGAMIISFFVVGFASGYLRRWIWGYEDETRHSELMRRRRLLNNIRNSGTHTKSQPGLDPEVVAAMPLVHFKDLPADQREGKYFDCPVCLAVFDPTDSLKLLPLCAHAFHSDCIDEWFRSHSTCPLCRVSLARSAHKSSSEGDANPSHSIRVTADFDVVDVEAVSGFESQAEIPNVGAPTAEASASEELQVHSRPILRSNTGGFPSFVPAIRVDIASAKAALATIRRSSSVGTNLQLLRHTGFVVDSEGTQHHRNSQVHATAIDDRGRSGPSTKVTGLPCSNCSRTCVWCTRRSFPNLRQIEPV</sequence>
<dbReference type="SMART" id="SM00184">
    <property type="entry name" value="RING"/>
    <property type="match status" value="1"/>
</dbReference>
<dbReference type="Gene3D" id="3.30.40.10">
    <property type="entry name" value="Zinc/RING finger domain, C3HC4 (zinc finger)"/>
    <property type="match status" value="1"/>
</dbReference>
<dbReference type="PANTHER" id="PTHR46913:SF1">
    <property type="entry name" value="RING-H2 FINGER PROTEIN ATL16"/>
    <property type="match status" value="1"/>
</dbReference>
<evidence type="ECO:0000259" key="15">
    <source>
        <dbReference type="PROSITE" id="PS50089"/>
    </source>
</evidence>
<keyword evidence="7" id="KW-0479">Metal-binding</keyword>
<dbReference type="GO" id="GO:0061630">
    <property type="term" value="F:ubiquitin protein ligase activity"/>
    <property type="evidence" value="ECO:0007669"/>
    <property type="project" value="UniProtKB-EC"/>
</dbReference>
<name>A0A8T0GIM8_CERPU</name>
<keyword evidence="8 13" id="KW-0863">Zinc-finger</keyword>
<dbReference type="Proteomes" id="UP000822688">
    <property type="component" value="Chromosome 10"/>
</dbReference>
<evidence type="ECO:0000256" key="2">
    <source>
        <dbReference type="ARBA" id="ARBA00004167"/>
    </source>
</evidence>
<keyword evidence="10" id="KW-0862">Zinc</keyword>
<dbReference type="SUPFAM" id="SSF57850">
    <property type="entry name" value="RING/U-box"/>
    <property type="match status" value="1"/>
</dbReference>
<dbReference type="AlphaFoldDB" id="A0A8T0GIM8"/>
<evidence type="ECO:0000256" key="10">
    <source>
        <dbReference type="ARBA" id="ARBA00022833"/>
    </source>
</evidence>
<feature type="domain" description="RING-type" evidence="15">
    <location>
        <begin position="143"/>
        <end position="185"/>
    </location>
</feature>
<evidence type="ECO:0000256" key="4">
    <source>
        <dbReference type="ARBA" id="ARBA00012483"/>
    </source>
</evidence>
<keyword evidence="11 14" id="KW-1133">Transmembrane helix</keyword>
<evidence type="ECO:0000256" key="5">
    <source>
        <dbReference type="ARBA" id="ARBA00022679"/>
    </source>
</evidence>
<accession>A0A8T0GIM8</accession>
<evidence type="ECO:0000256" key="9">
    <source>
        <dbReference type="ARBA" id="ARBA00022786"/>
    </source>
</evidence>
<dbReference type="CDD" id="cd16461">
    <property type="entry name" value="RING-H2_EL5-like"/>
    <property type="match status" value="1"/>
</dbReference>
<evidence type="ECO:0000256" key="13">
    <source>
        <dbReference type="PROSITE-ProRule" id="PRU00175"/>
    </source>
</evidence>
<keyword evidence="12 14" id="KW-0472">Membrane</keyword>
<organism evidence="16 17">
    <name type="scientific">Ceratodon purpureus</name>
    <name type="common">Fire moss</name>
    <name type="synonym">Dicranum purpureum</name>
    <dbReference type="NCBI Taxonomy" id="3225"/>
    <lineage>
        <taxon>Eukaryota</taxon>
        <taxon>Viridiplantae</taxon>
        <taxon>Streptophyta</taxon>
        <taxon>Embryophyta</taxon>
        <taxon>Bryophyta</taxon>
        <taxon>Bryophytina</taxon>
        <taxon>Bryopsida</taxon>
        <taxon>Dicranidae</taxon>
        <taxon>Pseudoditrichales</taxon>
        <taxon>Ditrichaceae</taxon>
        <taxon>Ceratodon</taxon>
    </lineage>
</organism>
<evidence type="ECO:0000256" key="8">
    <source>
        <dbReference type="ARBA" id="ARBA00022771"/>
    </source>
</evidence>
<keyword evidence="5" id="KW-0808">Transferase</keyword>
<dbReference type="PANTHER" id="PTHR46913">
    <property type="entry name" value="RING-H2 FINGER PROTEIN ATL16"/>
    <property type="match status" value="1"/>
</dbReference>
<evidence type="ECO:0000256" key="6">
    <source>
        <dbReference type="ARBA" id="ARBA00022692"/>
    </source>
</evidence>
<feature type="transmembrane region" description="Helical" evidence="14">
    <location>
        <begin position="55"/>
        <end position="76"/>
    </location>
</feature>
<proteinExistence type="predicted"/>
<protein>
    <recommendedName>
        <fullName evidence="4">RING-type E3 ubiquitin transferase</fullName>
        <ecNumber evidence="4">2.3.2.27</ecNumber>
    </recommendedName>
</protein>
<keyword evidence="6 14" id="KW-0812">Transmembrane</keyword>
<evidence type="ECO:0000256" key="14">
    <source>
        <dbReference type="SAM" id="Phobius"/>
    </source>
</evidence>
<dbReference type="GO" id="GO:0016020">
    <property type="term" value="C:membrane"/>
    <property type="evidence" value="ECO:0007669"/>
    <property type="project" value="UniProtKB-SubCell"/>
</dbReference>
<comment type="pathway">
    <text evidence="3">Protein modification; protein ubiquitination.</text>
</comment>
<dbReference type="Pfam" id="PF13639">
    <property type="entry name" value="zf-RING_2"/>
    <property type="match status" value="1"/>
</dbReference>
<keyword evidence="9" id="KW-0833">Ubl conjugation pathway</keyword>
<dbReference type="PROSITE" id="PS50089">
    <property type="entry name" value="ZF_RING_2"/>
    <property type="match status" value="1"/>
</dbReference>
<dbReference type="GO" id="GO:0016567">
    <property type="term" value="P:protein ubiquitination"/>
    <property type="evidence" value="ECO:0007669"/>
    <property type="project" value="InterPro"/>
</dbReference>
<evidence type="ECO:0000256" key="1">
    <source>
        <dbReference type="ARBA" id="ARBA00000900"/>
    </source>
</evidence>
<reference evidence="16" key="1">
    <citation type="submission" date="2020-06" db="EMBL/GenBank/DDBJ databases">
        <title>WGS assembly of Ceratodon purpureus strain R40.</title>
        <authorList>
            <person name="Carey S.B."/>
            <person name="Jenkins J."/>
            <person name="Shu S."/>
            <person name="Lovell J.T."/>
            <person name="Sreedasyam A."/>
            <person name="Maumus F."/>
            <person name="Tiley G.P."/>
            <person name="Fernandez-Pozo N."/>
            <person name="Barry K."/>
            <person name="Chen C."/>
            <person name="Wang M."/>
            <person name="Lipzen A."/>
            <person name="Daum C."/>
            <person name="Saski C.A."/>
            <person name="Payton A.C."/>
            <person name="Mcbreen J.C."/>
            <person name="Conrad R.E."/>
            <person name="Kollar L.M."/>
            <person name="Olsson S."/>
            <person name="Huttunen S."/>
            <person name="Landis J.B."/>
            <person name="Wickett N.J."/>
            <person name="Johnson M.G."/>
            <person name="Rensing S.A."/>
            <person name="Grimwood J."/>
            <person name="Schmutz J."/>
            <person name="Mcdaniel S.F."/>
        </authorList>
    </citation>
    <scope>NUCLEOTIDE SEQUENCE</scope>
    <source>
        <strain evidence="16">R40</strain>
    </source>
</reference>
<comment type="catalytic activity">
    <reaction evidence="1">
        <text>S-ubiquitinyl-[E2 ubiquitin-conjugating enzyme]-L-cysteine + [acceptor protein]-L-lysine = [E2 ubiquitin-conjugating enzyme]-L-cysteine + N(6)-ubiquitinyl-[acceptor protein]-L-lysine.</text>
        <dbReference type="EC" id="2.3.2.27"/>
    </reaction>
</comment>
<comment type="subcellular location">
    <subcellularLocation>
        <location evidence="2">Membrane</location>
        <topology evidence="2">Single-pass membrane protein</topology>
    </subcellularLocation>
</comment>
<evidence type="ECO:0000256" key="11">
    <source>
        <dbReference type="ARBA" id="ARBA00022989"/>
    </source>
</evidence>
<evidence type="ECO:0000256" key="12">
    <source>
        <dbReference type="ARBA" id="ARBA00023136"/>
    </source>
</evidence>
<dbReference type="GO" id="GO:0008270">
    <property type="term" value="F:zinc ion binding"/>
    <property type="evidence" value="ECO:0007669"/>
    <property type="project" value="UniProtKB-KW"/>
</dbReference>
<keyword evidence="17" id="KW-1185">Reference proteome</keyword>